<reference evidence="4 5" key="1">
    <citation type="journal article" date="2016" name="Mol. Biol. Evol.">
        <title>Comparative Genomics of Early-Diverging Mushroom-Forming Fungi Provides Insights into the Origins of Lignocellulose Decay Capabilities.</title>
        <authorList>
            <person name="Nagy L.G."/>
            <person name="Riley R."/>
            <person name="Tritt A."/>
            <person name="Adam C."/>
            <person name="Daum C."/>
            <person name="Floudas D."/>
            <person name="Sun H."/>
            <person name="Yadav J.S."/>
            <person name="Pangilinan J."/>
            <person name="Larsson K.H."/>
            <person name="Matsuura K."/>
            <person name="Barry K."/>
            <person name="Labutti K."/>
            <person name="Kuo R."/>
            <person name="Ohm R.A."/>
            <person name="Bhattacharya S.S."/>
            <person name="Shirouzu T."/>
            <person name="Yoshinaga Y."/>
            <person name="Martin F.M."/>
            <person name="Grigoriev I.V."/>
            <person name="Hibbett D.S."/>
        </authorList>
    </citation>
    <scope>NUCLEOTIDE SEQUENCE [LARGE SCALE GENOMIC DNA]</scope>
    <source>
        <strain evidence="4 5">HHB10207 ss-3</strain>
    </source>
</reference>
<keyword evidence="2" id="KW-0812">Transmembrane</keyword>
<feature type="region of interest" description="Disordered" evidence="1">
    <location>
        <begin position="61"/>
        <end position="95"/>
    </location>
</feature>
<dbReference type="Pfam" id="PF20153">
    <property type="entry name" value="DUF6535"/>
    <property type="match status" value="1"/>
</dbReference>
<evidence type="ECO:0000313" key="5">
    <source>
        <dbReference type="Proteomes" id="UP000076798"/>
    </source>
</evidence>
<evidence type="ECO:0000256" key="1">
    <source>
        <dbReference type="SAM" id="MobiDB-lite"/>
    </source>
</evidence>
<dbReference type="OrthoDB" id="3219854at2759"/>
<dbReference type="Proteomes" id="UP000076798">
    <property type="component" value="Unassembled WGS sequence"/>
</dbReference>
<evidence type="ECO:0000259" key="3">
    <source>
        <dbReference type="Pfam" id="PF20153"/>
    </source>
</evidence>
<keyword evidence="2" id="KW-0472">Membrane</keyword>
<dbReference type="AlphaFoldDB" id="A0A166AW31"/>
<gene>
    <name evidence="4" type="ORF">SISSUDRAFT_1130881</name>
</gene>
<protein>
    <recommendedName>
        <fullName evidence="3">DUF6535 domain-containing protein</fullName>
    </recommendedName>
</protein>
<name>A0A166AW31_9AGAM</name>
<feature type="non-terminal residue" evidence="4">
    <location>
        <position position="874"/>
    </location>
</feature>
<accession>A0A166AW31</accession>
<keyword evidence="5" id="KW-1185">Reference proteome</keyword>
<evidence type="ECO:0000256" key="2">
    <source>
        <dbReference type="SAM" id="Phobius"/>
    </source>
</evidence>
<keyword evidence="2" id="KW-1133">Transmembrane helix</keyword>
<feature type="compositionally biased region" description="Low complexity" evidence="1">
    <location>
        <begin position="68"/>
        <end position="81"/>
    </location>
</feature>
<feature type="transmembrane region" description="Helical" evidence="2">
    <location>
        <begin position="216"/>
        <end position="233"/>
    </location>
</feature>
<organism evidence="4 5">
    <name type="scientific">Sistotremastrum suecicum HHB10207 ss-3</name>
    <dbReference type="NCBI Taxonomy" id="1314776"/>
    <lineage>
        <taxon>Eukaryota</taxon>
        <taxon>Fungi</taxon>
        <taxon>Dikarya</taxon>
        <taxon>Basidiomycota</taxon>
        <taxon>Agaricomycotina</taxon>
        <taxon>Agaricomycetes</taxon>
        <taxon>Sistotremastrales</taxon>
        <taxon>Sistotremastraceae</taxon>
        <taxon>Sistotremastrum</taxon>
    </lineage>
</organism>
<feature type="transmembrane region" description="Helical" evidence="2">
    <location>
        <begin position="138"/>
        <end position="157"/>
    </location>
</feature>
<evidence type="ECO:0000313" key="4">
    <source>
        <dbReference type="EMBL" id="KZT35740.1"/>
    </source>
</evidence>
<feature type="transmembrane region" description="Helical" evidence="2">
    <location>
        <begin position="276"/>
        <end position="297"/>
    </location>
</feature>
<dbReference type="EMBL" id="KV428129">
    <property type="protein sequence ID" value="KZT35740.1"/>
    <property type="molecule type" value="Genomic_DNA"/>
</dbReference>
<proteinExistence type="predicted"/>
<feature type="transmembrane region" description="Helical" evidence="2">
    <location>
        <begin position="309"/>
        <end position="335"/>
    </location>
</feature>
<sequence>MSQTQGHGQLEDDLVKSVLADPQTTDFQKLVVTYMSNQIACLNAIRDGQIISRRGEIPQPVISSPDLSARTTSESASSTIQSPPPMPSSTTTSFSSISSSKTLALSSSHEWDDEQGWSVAMKGAMQRLRERVKMWRDGLDTTLLFIALFSAIITAFLLQTLQNLTITPDQQNNQDMIMKLINIIVDIAAMNGLQVPEVTPPDQFQAARSDEISASVWYTSLVTSIVCAALAAFTKYQMPDLEDIPSEVGQKFIAKVMQIKERTALAKWLLSPTLKAIHWTLIGSIALFMGGLIYQLWNTLEGLQSTVLFATSILDTIIGALLALFMIAVTLHAIFSPESPFETAFSQLLRFASKFLGRRIRKYLRRKDQKKIIEGRSLRGAINRWSEPDPCSAATHFCELVSECDDAQLLNIGAPVLIECLDFIRASGAQSMIGVETAIAQMLRAETSTHVKLMVLRNIRRIRVDRNPLTLTILPRVLLRIQERESSGDAQELAQAGDDSLFQQAFRSMVHLLDPLPETPNATEEPSYQDCILRGFKCCEPDYSVKKKPEITPQFLGALLSWGSLPDLEREAVLERIDLPTWIPTYILAIDWAHQELGLWDHRTRYRVILLDALGPQLDRMVSDYGREGDNDLLSELEPFIAALDDWFDPKRNPLCKDAAVAILSILRHIRKHKKHMKSTALRLGSLTRIIPLFLSRSGATPLLRKDFDKETLENLKTIVSDIRDFQALGWFQWDQTLCQYLVDFYSLFPVKPSRADFTPNMPELHNLKTDITVLARNIVNQMKVPPNEALPTPSWGTVLYDAIPASANDGLGWVGKFRTFESTFNTDNLRPLPLLSSCLRWIKVHILRRPQYADEYVDEPEIEDLEKAEDGSE</sequence>
<dbReference type="InterPro" id="IPR045338">
    <property type="entry name" value="DUF6535"/>
</dbReference>
<feature type="domain" description="DUF6535" evidence="3">
    <location>
        <begin position="117"/>
        <end position="298"/>
    </location>
</feature>